<dbReference type="PANTHER" id="PTHR10824">
    <property type="entry name" value="ACYL-COENZYME A THIOESTERASE-RELATED"/>
    <property type="match status" value="1"/>
</dbReference>
<dbReference type="Pfam" id="PF04775">
    <property type="entry name" value="Bile_Hydr_Trans"/>
    <property type="match status" value="1"/>
</dbReference>
<keyword evidence="4" id="KW-1185">Reference proteome</keyword>
<dbReference type="Proteomes" id="UP000520535">
    <property type="component" value="Unassembled WGS sequence"/>
</dbReference>
<dbReference type="EMBL" id="VYZX01009962">
    <property type="protein sequence ID" value="NXS54980.1"/>
    <property type="molecule type" value="Genomic_DNA"/>
</dbReference>
<organism evidence="3 4">
    <name type="scientific">Brachypteracias leptosomus</name>
    <name type="common">short-legged ground-roller</name>
    <dbReference type="NCBI Taxonomy" id="135165"/>
    <lineage>
        <taxon>Eukaryota</taxon>
        <taxon>Metazoa</taxon>
        <taxon>Chordata</taxon>
        <taxon>Craniata</taxon>
        <taxon>Vertebrata</taxon>
        <taxon>Euteleostomi</taxon>
        <taxon>Archelosauria</taxon>
        <taxon>Archosauria</taxon>
        <taxon>Dinosauria</taxon>
        <taxon>Saurischia</taxon>
        <taxon>Theropoda</taxon>
        <taxon>Coelurosauria</taxon>
        <taxon>Aves</taxon>
        <taxon>Neognathae</taxon>
        <taxon>Neoaves</taxon>
        <taxon>Telluraves</taxon>
        <taxon>Coraciimorphae</taxon>
        <taxon>Coraciiformes</taxon>
        <taxon>Brachypteraciidae</taxon>
        <taxon>Brachypteracias</taxon>
    </lineage>
</organism>
<evidence type="ECO:0000256" key="1">
    <source>
        <dbReference type="ARBA" id="ARBA00006538"/>
    </source>
</evidence>
<protein>
    <submittedName>
        <fullName evidence="3">BAAT acyltransferase</fullName>
    </submittedName>
</protein>
<keyword evidence="3" id="KW-0808">Transferase</keyword>
<feature type="non-terminal residue" evidence="3">
    <location>
        <position position="1"/>
    </location>
</feature>
<evidence type="ECO:0000259" key="2">
    <source>
        <dbReference type="Pfam" id="PF04775"/>
    </source>
</evidence>
<reference evidence="3 4" key="1">
    <citation type="submission" date="2019-09" db="EMBL/GenBank/DDBJ databases">
        <title>Bird 10,000 Genomes (B10K) Project - Family phase.</title>
        <authorList>
            <person name="Zhang G."/>
        </authorList>
    </citation>
    <scope>NUCLEOTIDE SEQUENCE [LARGE SCALE GENOMIC DNA]</scope>
    <source>
        <strain evidence="3">B10K-DU-012-52</strain>
    </source>
</reference>
<dbReference type="GO" id="GO:0006631">
    <property type="term" value="P:fatty acid metabolic process"/>
    <property type="evidence" value="ECO:0007669"/>
    <property type="project" value="TreeGrafter"/>
</dbReference>
<dbReference type="GO" id="GO:0005777">
    <property type="term" value="C:peroxisome"/>
    <property type="evidence" value="ECO:0007669"/>
    <property type="project" value="TreeGrafter"/>
</dbReference>
<evidence type="ECO:0000313" key="3">
    <source>
        <dbReference type="EMBL" id="NXS54980.1"/>
    </source>
</evidence>
<dbReference type="Gene3D" id="2.60.40.2240">
    <property type="entry name" value="Acyl-CoA thioester hydrolase/BAAT N-terminal domain"/>
    <property type="match status" value="1"/>
</dbReference>
<dbReference type="InterPro" id="IPR006862">
    <property type="entry name" value="Thio_Ohase/aa_AcTrfase"/>
</dbReference>
<comment type="caution">
    <text evidence="3">The sequence shown here is derived from an EMBL/GenBank/DDBJ whole genome shotgun (WGS) entry which is preliminary data.</text>
</comment>
<dbReference type="PANTHER" id="PTHR10824:SF18">
    <property type="entry name" value="BILE ACID-COA:AMINO ACID N-ACYLTRANSFERASE"/>
    <property type="match status" value="1"/>
</dbReference>
<name>A0A7L2V9M4_9AVES</name>
<dbReference type="AlphaFoldDB" id="A0A7L2V9M4"/>
<keyword evidence="3" id="KW-0012">Acyltransferase</keyword>
<accession>A0A7L2V9M4</accession>
<gene>
    <name evidence="3" type="primary">Baat</name>
    <name evidence="3" type="ORF">BRALEP_R02191</name>
</gene>
<dbReference type="InterPro" id="IPR042490">
    <property type="entry name" value="Thio_Ohase/BAAT_N"/>
</dbReference>
<dbReference type="GO" id="GO:0016746">
    <property type="term" value="F:acyltransferase activity"/>
    <property type="evidence" value="ECO:0007669"/>
    <property type="project" value="UniProtKB-KW"/>
</dbReference>
<comment type="similarity">
    <text evidence="1">Belongs to the C/M/P thioester hydrolase family.</text>
</comment>
<feature type="non-terminal residue" evidence="3">
    <location>
        <position position="154"/>
    </location>
</feature>
<sequence length="154" mass="17019">MVEVTVTPSSSLADREVRVRVRGLAPAQLVTLRAWLKDEQGEIFQARAFFQADDTGEVVPECHPALGGSYSGVCPMGIFWFLQPNTLFRRLIKKDVAGSPFLVHLEVFDGLCLVVDPQEKPLGSCQAERWYVGPGVQRVPIKEGRVRGALFVPP</sequence>
<dbReference type="OrthoDB" id="6347013at2759"/>
<dbReference type="GO" id="GO:0047617">
    <property type="term" value="F:fatty acyl-CoA hydrolase activity"/>
    <property type="evidence" value="ECO:0007669"/>
    <property type="project" value="TreeGrafter"/>
</dbReference>
<dbReference type="FunFam" id="2.60.40.2240:FF:000001">
    <property type="entry name" value="acyl-coenzyme A thioesterase 4"/>
    <property type="match status" value="1"/>
</dbReference>
<evidence type="ECO:0000313" key="4">
    <source>
        <dbReference type="Proteomes" id="UP000520535"/>
    </source>
</evidence>
<proteinExistence type="inferred from homology"/>
<feature type="domain" description="Acyl-CoA thioester hydrolase/bile acid-CoA amino acid N-acetyltransferase" evidence="2">
    <location>
        <begin position="14"/>
        <end position="143"/>
    </location>
</feature>
<dbReference type="GO" id="GO:0006637">
    <property type="term" value="P:acyl-CoA metabolic process"/>
    <property type="evidence" value="ECO:0007669"/>
    <property type="project" value="TreeGrafter"/>
</dbReference>